<evidence type="ECO:0000313" key="2">
    <source>
        <dbReference type="EMBL" id="QWB23134.1"/>
    </source>
</evidence>
<keyword evidence="3" id="KW-1185">Reference proteome</keyword>
<keyword evidence="1" id="KW-0812">Transmembrane</keyword>
<dbReference type="EMBL" id="CP075896">
    <property type="protein sequence ID" value="QWB23134.1"/>
    <property type="molecule type" value="Genomic_DNA"/>
</dbReference>
<accession>A0ABX8FPR1</accession>
<keyword evidence="1" id="KW-0472">Membrane</keyword>
<sequence length="79" mass="8540">MGMTGEGRRGVWRWVVIVWALAVVVAGGLTLWMQDSTEPQGPYVWEEANPDEMPSLPPCPTPEGVADVACAYASYAEAD</sequence>
<organism evidence="2 3">
    <name type="scientific">Streptomyces koelreuteriae</name>
    <dbReference type="NCBI Taxonomy" id="2838015"/>
    <lineage>
        <taxon>Bacteria</taxon>
        <taxon>Bacillati</taxon>
        <taxon>Actinomycetota</taxon>
        <taxon>Actinomycetes</taxon>
        <taxon>Kitasatosporales</taxon>
        <taxon>Streptomycetaceae</taxon>
        <taxon>Streptomyces</taxon>
    </lineage>
</organism>
<dbReference type="Proteomes" id="UP000679629">
    <property type="component" value="Chromosome"/>
</dbReference>
<evidence type="ECO:0000256" key="1">
    <source>
        <dbReference type="SAM" id="Phobius"/>
    </source>
</evidence>
<feature type="transmembrane region" description="Helical" evidence="1">
    <location>
        <begin position="12"/>
        <end position="33"/>
    </location>
</feature>
<reference evidence="3" key="1">
    <citation type="submission" date="2021-05" db="EMBL/GenBank/DDBJ databases">
        <title>Direct Submission.</title>
        <authorList>
            <person name="Li K."/>
            <person name="Gao J."/>
        </authorList>
    </citation>
    <scope>NUCLEOTIDE SEQUENCE [LARGE SCALE GENOMIC DNA]</scope>
    <source>
        <strain evidence="3">MG62</strain>
    </source>
</reference>
<name>A0ABX8FPR1_9ACTN</name>
<evidence type="ECO:0000313" key="3">
    <source>
        <dbReference type="Proteomes" id="UP000679629"/>
    </source>
</evidence>
<gene>
    <name evidence="2" type="ORF">KJK29_11290</name>
</gene>
<proteinExistence type="predicted"/>
<protein>
    <submittedName>
        <fullName evidence="2">Uncharacterized protein</fullName>
    </submittedName>
</protein>
<dbReference type="RefSeq" id="WP_215118581.1">
    <property type="nucleotide sequence ID" value="NZ_CP075896.1"/>
</dbReference>
<keyword evidence="1" id="KW-1133">Transmembrane helix</keyword>